<accession>A0A974BKK2</accession>
<reference evidence="2" key="1">
    <citation type="submission" date="2020-07" db="EMBL/GenBank/DDBJ databases">
        <title>Genomic analysis of a strain of Sedimentibacter Hydroxybenzoicus DSM7310.</title>
        <authorList>
            <person name="Ma S."/>
        </authorList>
    </citation>
    <scope>NUCLEOTIDE SEQUENCE</scope>
    <source>
        <strain evidence="2">DSM 7310</strain>
    </source>
</reference>
<dbReference type="NCBIfam" id="TIGR02852">
    <property type="entry name" value="spore_dpaB"/>
    <property type="match status" value="1"/>
</dbReference>
<evidence type="ECO:0000313" key="2">
    <source>
        <dbReference type="EMBL" id="NYB75015.1"/>
    </source>
</evidence>
<dbReference type="Pfam" id="PF02441">
    <property type="entry name" value="Flavoprotein"/>
    <property type="match status" value="1"/>
</dbReference>
<dbReference type="RefSeq" id="WP_179238722.1">
    <property type="nucleotide sequence ID" value="NZ_JACBNQ010000016.1"/>
</dbReference>
<dbReference type="InterPro" id="IPR036551">
    <property type="entry name" value="Flavin_trans-like"/>
</dbReference>
<dbReference type="InterPro" id="IPR014214">
    <property type="entry name" value="Dipicolinic_acid_synth_B"/>
</dbReference>
<dbReference type="NCBIfam" id="NF006161">
    <property type="entry name" value="PRK08305.1"/>
    <property type="match status" value="1"/>
</dbReference>
<evidence type="ECO:0000313" key="3">
    <source>
        <dbReference type="Proteomes" id="UP000611629"/>
    </source>
</evidence>
<dbReference type="Proteomes" id="UP000611629">
    <property type="component" value="Unassembled WGS sequence"/>
</dbReference>
<dbReference type="SUPFAM" id="SSF52507">
    <property type="entry name" value="Homo-oligomeric flavin-containing Cys decarboxylases, HFCD"/>
    <property type="match status" value="1"/>
</dbReference>
<dbReference type="Gene3D" id="3.40.50.1950">
    <property type="entry name" value="Flavin prenyltransferase-like"/>
    <property type="match status" value="1"/>
</dbReference>
<gene>
    <name evidence="2" type="ORF">HZF24_12780</name>
</gene>
<sequence length="195" mass="21264">MILSGKNIGIGITGSFCTFDKIIPPITKLKELEANVSTVFSDNAKSCDTRFCEAEDFLKLVYQLTGNEPITTIVDAEPVGPKNLFDIFIIAPATGNTIAKLANAITDTPVLMAAKAHLRNNKPVVISVSTNDALSMNFKNIGTLYNTKNIFFVPFGQDNYRSKPNSMVADVDQMIPTIEKALEGKQIQPVIILPQ</sequence>
<evidence type="ECO:0000259" key="1">
    <source>
        <dbReference type="Pfam" id="PF02441"/>
    </source>
</evidence>
<proteinExistence type="predicted"/>
<dbReference type="AlphaFoldDB" id="A0A974BKK2"/>
<organism evidence="2 3">
    <name type="scientific">Sedimentibacter hydroxybenzoicus DSM 7310</name>
    <dbReference type="NCBI Taxonomy" id="1123245"/>
    <lineage>
        <taxon>Bacteria</taxon>
        <taxon>Bacillati</taxon>
        <taxon>Bacillota</taxon>
        <taxon>Tissierellia</taxon>
        <taxon>Sedimentibacter</taxon>
    </lineage>
</organism>
<protein>
    <submittedName>
        <fullName evidence="2">Dipicolinate synthase subunit B</fullName>
    </submittedName>
</protein>
<dbReference type="PIRSF" id="PIRSF001390">
    <property type="entry name" value="Dipicolinate_synth_subunit_B"/>
    <property type="match status" value="1"/>
</dbReference>
<comment type="caution">
    <text evidence="2">The sequence shown here is derived from an EMBL/GenBank/DDBJ whole genome shotgun (WGS) entry which is preliminary data.</text>
</comment>
<dbReference type="EMBL" id="JACBNQ010000016">
    <property type="protein sequence ID" value="NYB75015.1"/>
    <property type="molecule type" value="Genomic_DNA"/>
</dbReference>
<dbReference type="GO" id="GO:0003824">
    <property type="term" value="F:catalytic activity"/>
    <property type="evidence" value="ECO:0007669"/>
    <property type="project" value="InterPro"/>
</dbReference>
<feature type="domain" description="Flavoprotein" evidence="1">
    <location>
        <begin position="6"/>
        <end position="178"/>
    </location>
</feature>
<keyword evidence="3" id="KW-1185">Reference proteome</keyword>
<name>A0A974BKK2_SEDHY</name>
<dbReference type="InterPro" id="IPR003382">
    <property type="entry name" value="Flavoprotein"/>
</dbReference>